<dbReference type="InterPro" id="IPR011256">
    <property type="entry name" value="Reg_factor_effector_dom_sf"/>
</dbReference>
<dbReference type="RefSeq" id="WP_184011227.1">
    <property type="nucleotide sequence ID" value="NZ_JACIJS010000005.1"/>
</dbReference>
<dbReference type="EMBL" id="JACIJS010000005">
    <property type="protein sequence ID" value="MBB5516028.1"/>
    <property type="molecule type" value="Genomic_DNA"/>
</dbReference>
<dbReference type="Pfam" id="PF06445">
    <property type="entry name" value="GyrI-like"/>
    <property type="match status" value="1"/>
</dbReference>
<evidence type="ECO:0000259" key="1">
    <source>
        <dbReference type="SMART" id="SM00871"/>
    </source>
</evidence>
<dbReference type="PANTHER" id="PTHR40055">
    <property type="entry name" value="TRANSCRIPTIONAL REGULATOR YGIV-RELATED"/>
    <property type="match status" value="1"/>
</dbReference>
<dbReference type="SUPFAM" id="SSF55136">
    <property type="entry name" value="Probable bacterial effector-binding domain"/>
    <property type="match status" value="1"/>
</dbReference>
<dbReference type="InterPro" id="IPR050908">
    <property type="entry name" value="SmbC-like"/>
</dbReference>
<proteinExistence type="predicted"/>
<name>A0A840WLR1_9RHOB</name>
<accession>A0A840WLR1</accession>
<dbReference type="Proteomes" id="UP000553766">
    <property type="component" value="Unassembled WGS sequence"/>
</dbReference>
<sequence>MEITIVKRPALRFAALAHHGAYTGIGPLFARLAALCPPEGPMEALYHDDPDTVAEEALRAHACTRLSAGRAVPDGCEEVSLPAGRDLVYLHTGPYQGLREVYQRLFQDVLPQQGLTPAALPAREVYLNTAGQVPERDLRTEIHVAVI</sequence>
<dbReference type="Gene3D" id="3.20.80.10">
    <property type="entry name" value="Regulatory factor, effector binding domain"/>
    <property type="match status" value="1"/>
</dbReference>
<comment type="caution">
    <text evidence="2">The sequence shown here is derived from an EMBL/GenBank/DDBJ whole genome shotgun (WGS) entry which is preliminary data.</text>
</comment>
<protein>
    <submittedName>
        <fullName evidence="2">DNA gyrase inhibitor GyrI</fullName>
    </submittedName>
</protein>
<dbReference type="InterPro" id="IPR029442">
    <property type="entry name" value="GyrI-like"/>
</dbReference>
<evidence type="ECO:0000313" key="2">
    <source>
        <dbReference type="EMBL" id="MBB5516028.1"/>
    </source>
</evidence>
<dbReference type="InterPro" id="IPR010499">
    <property type="entry name" value="AraC_E-bd"/>
</dbReference>
<dbReference type="AlphaFoldDB" id="A0A840WLR1"/>
<feature type="domain" description="AraC effector-binding" evidence="1">
    <location>
        <begin position="1"/>
        <end position="147"/>
    </location>
</feature>
<evidence type="ECO:0000313" key="3">
    <source>
        <dbReference type="Proteomes" id="UP000553766"/>
    </source>
</evidence>
<organism evidence="2 3">
    <name type="scientific">Rubricella aquisinus</name>
    <dbReference type="NCBI Taxonomy" id="2028108"/>
    <lineage>
        <taxon>Bacteria</taxon>
        <taxon>Pseudomonadati</taxon>
        <taxon>Pseudomonadota</taxon>
        <taxon>Alphaproteobacteria</taxon>
        <taxon>Rhodobacterales</taxon>
        <taxon>Paracoccaceae</taxon>
        <taxon>Rubricella</taxon>
    </lineage>
</organism>
<dbReference type="SMART" id="SM00871">
    <property type="entry name" value="AraC_E_bind"/>
    <property type="match status" value="1"/>
</dbReference>
<dbReference type="PANTHER" id="PTHR40055:SF1">
    <property type="entry name" value="TRANSCRIPTIONAL REGULATOR YGIV-RELATED"/>
    <property type="match status" value="1"/>
</dbReference>
<gene>
    <name evidence="2" type="ORF">FHS89_002048</name>
</gene>
<reference evidence="2 3" key="1">
    <citation type="submission" date="2020-08" db="EMBL/GenBank/DDBJ databases">
        <title>Genomic Encyclopedia of Type Strains, Phase IV (KMG-IV): sequencing the most valuable type-strain genomes for metagenomic binning, comparative biology and taxonomic classification.</title>
        <authorList>
            <person name="Goeker M."/>
        </authorList>
    </citation>
    <scope>NUCLEOTIDE SEQUENCE [LARGE SCALE GENOMIC DNA]</scope>
    <source>
        <strain evidence="2 3">DSM 103377</strain>
    </source>
</reference>
<keyword evidence="3" id="KW-1185">Reference proteome</keyword>